<dbReference type="AlphaFoldDB" id="A0A2Z2MPF5"/>
<evidence type="ECO:0008006" key="3">
    <source>
        <dbReference type="Google" id="ProtNLM"/>
    </source>
</evidence>
<proteinExistence type="predicted"/>
<dbReference type="OrthoDB" id="99614at2157"/>
<protein>
    <recommendedName>
        <fullName evidence="3">HEPN domain-containing protein</fullName>
    </recommendedName>
</protein>
<gene>
    <name evidence="1" type="ORF">A3L11_04460</name>
</gene>
<name>A0A2Z2MPF5_9EURY</name>
<evidence type="ECO:0000313" key="2">
    <source>
        <dbReference type="Proteomes" id="UP000250125"/>
    </source>
</evidence>
<dbReference type="GeneID" id="33317464"/>
<dbReference type="KEGG" id="tsl:A3L11_04460"/>
<evidence type="ECO:0000313" key="1">
    <source>
        <dbReference type="EMBL" id="ASJ08524.1"/>
    </source>
</evidence>
<sequence>MERELMEKVSAYMSRAEYYFEERRFDMAYSTYMDALYAIGAYLIYRDTGILLPAGQLRGMLRSRYPEIYEVIVRYEGTVRPDEATVITLKEDVERLRGMMTLPSPEE</sequence>
<accession>A0A2Z2MPF5</accession>
<keyword evidence="2" id="KW-1185">Reference proteome</keyword>
<dbReference type="RefSeq" id="WP_088855762.1">
    <property type="nucleotide sequence ID" value="NZ_CP015103.1"/>
</dbReference>
<organism evidence="1 2">
    <name type="scientific">Thermococcus siculi</name>
    <dbReference type="NCBI Taxonomy" id="72803"/>
    <lineage>
        <taxon>Archaea</taxon>
        <taxon>Methanobacteriati</taxon>
        <taxon>Methanobacteriota</taxon>
        <taxon>Thermococci</taxon>
        <taxon>Thermococcales</taxon>
        <taxon>Thermococcaceae</taxon>
        <taxon>Thermococcus</taxon>
    </lineage>
</organism>
<reference evidence="1 2" key="1">
    <citation type="submission" date="2016-04" db="EMBL/GenBank/DDBJ databases">
        <title>Complete genome sequence of Thermococcus siculi type strain RG-20.</title>
        <authorList>
            <person name="Oger P.M."/>
        </authorList>
    </citation>
    <scope>NUCLEOTIDE SEQUENCE [LARGE SCALE GENOMIC DNA]</scope>
    <source>
        <strain evidence="1 2">RG-20</strain>
    </source>
</reference>
<dbReference type="Proteomes" id="UP000250125">
    <property type="component" value="Chromosome"/>
</dbReference>
<dbReference type="EMBL" id="CP015103">
    <property type="protein sequence ID" value="ASJ08524.1"/>
    <property type="molecule type" value="Genomic_DNA"/>
</dbReference>